<gene>
    <name evidence="2" type="ORF">BB559_007122</name>
</gene>
<keyword evidence="1" id="KW-0378">Hydrolase</keyword>
<reference evidence="2 3" key="1">
    <citation type="journal article" date="2018" name="MBio">
        <title>Comparative Genomics Reveals the Core Gene Toolbox for the Fungus-Insect Symbiosis.</title>
        <authorList>
            <person name="Wang Y."/>
            <person name="Stata M."/>
            <person name="Wang W."/>
            <person name="Stajich J.E."/>
            <person name="White M.M."/>
            <person name="Moncalvo J.M."/>
        </authorList>
    </citation>
    <scope>NUCLEOTIDE SEQUENCE [LARGE SCALE GENOMIC DNA]</scope>
    <source>
        <strain evidence="2 3">AUS-77-4</strain>
    </source>
</reference>
<dbReference type="Pfam" id="PF08284">
    <property type="entry name" value="RVP_2"/>
    <property type="match status" value="1"/>
</dbReference>
<dbReference type="STRING" id="61424.A0A2T9XYT7"/>
<dbReference type="AlphaFoldDB" id="A0A2T9XYT7"/>
<dbReference type="InterPro" id="IPR021109">
    <property type="entry name" value="Peptidase_aspartic_dom_sf"/>
</dbReference>
<feature type="non-terminal residue" evidence="2">
    <location>
        <position position="279"/>
    </location>
</feature>
<sequence>MEDNKNSNRPFRSAEIRYPDVEKIALQGHCSSLVLISYCKKIGILTYKAFKNIFTKWFSSASTASYAITKKKQCKQESRGVAEYTNEFSSYRTHGLYICRRLPGKLKKIVDVAVKVENRVKSRFTYADVPLTSSSAVFPTFAQHETTPIKPQYVPMKVDATYIKPRGPLTPSQKQYRSSNNLSLYCRLAGNYVSDINIVLDKIKIPVKALVDSGASASFINIDFMKKLNLPIQKTKQKFTVESIDGKPLCKKAINTAAHNVKISIDNQIDSLSLSVTFG</sequence>
<dbReference type="PROSITE" id="PS00141">
    <property type="entry name" value="ASP_PROTEASE"/>
    <property type="match status" value="1"/>
</dbReference>
<dbReference type="InterPro" id="IPR001969">
    <property type="entry name" value="Aspartic_peptidase_AS"/>
</dbReference>
<keyword evidence="1" id="KW-0064">Aspartyl protease</keyword>
<dbReference type="Proteomes" id="UP000245699">
    <property type="component" value="Unassembled WGS sequence"/>
</dbReference>
<evidence type="ECO:0000313" key="3">
    <source>
        <dbReference type="Proteomes" id="UP000245699"/>
    </source>
</evidence>
<evidence type="ECO:0000313" key="2">
    <source>
        <dbReference type="EMBL" id="PVU85251.1"/>
    </source>
</evidence>
<name>A0A2T9XYT7_9FUNG</name>
<protein>
    <submittedName>
        <fullName evidence="2">Uncharacterized protein</fullName>
    </submittedName>
</protein>
<dbReference type="GO" id="GO:0006508">
    <property type="term" value="P:proteolysis"/>
    <property type="evidence" value="ECO:0007669"/>
    <property type="project" value="InterPro"/>
</dbReference>
<accession>A0A2T9XYT7</accession>
<organism evidence="2 3">
    <name type="scientific">Furculomyces boomerangus</name>
    <dbReference type="NCBI Taxonomy" id="61424"/>
    <lineage>
        <taxon>Eukaryota</taxon>
        <taxon>Fungi</taxon>
        <taxon>Fungi incertae sedis</taxon>
        <taxon>Zoopagomycota</taxon>
        <taxon>Kickxellomycotina</taxon>
        <taxon>Harpellomycetes</taxon>
        <taxon>Harpellales</taxon>
        <taxon>Harpellaceae</taxon>
        <taxon>Furculomyces</taxon>
    </lineage>
</organism>
<proteinExistence type="predicted"/>
<dbReference type="Gene3D" id="2.40.70.10">
    <property type="entry name" value="Acid Proteases"/>
    <property type="match status" value="1"/>
</dbReference>
<dbReference type="OrthoDB" id="2717878at2759"/>
<comment type="caution">
    <text evidence="2">The sequence shown here is derived from an EMBL/GenBank/DDBJ whole genome shotgun (WGS) entry which is preliminary data.</text>
</comment>
<keyword evidence="3" id="KW-1185">Reference proteome</keyword>
<dbReference type="EMBL" id="MBFT01001123">
    <property type="protein sequence ID" value="PVU85251.1"/>
    <property type="molecule type" value="Genomic_DNA"/>
</dbReference>
<dbReference type="SUPFAM" id="SSF50630">
    <property type="entry name" value="Acid proteases"/>
    <property type="match status" value="1"/>
</dbReference>
<evidence type="ECO:0000256" key="1">
    <source>
        <dbReference type="ARBA" id="ARBA00022750"/>
    </source>
</evidence>
<dbReference type="GO" id="GO:0004190">
    <property type="term" value="F:aspartic-type endopeptidase activity"/>
    <property type="evidence" value="ECO:0007669"/>
    <property type="project" value="UniProtKB-KW"/>
</dbReference>
<dbReference type="CDD" id="cd00303">
    <property type="entry name" value="retropepsin_like"/>
    <property type="match status" value="1"/>
</dbReference>
<keyword evidence="1" id="KW-0645">Protease</keyword>